<dbReference type="EMBL" id="LGTC01000001">
    <property type="protein sequence ID" value="KNY25641.1"/>
    <property type="molecule type" value="Genomic_DNA"/>
</dbReference>
<evidence type="ECO:0000256" key="1">
    <source>
        <dbReference type="SAM" id="Phobius"/>
    </source>
</evidence>
<dbReference type="Proteomes" id="UP000036923">
    <property type="component" value="Unassembled WGS sequence"/>
</dbReference>
<protein>
    <submittedName>
        <fullName evidence="2">Uncharacterized protein</fullName>
    </submittedName>
</protein>
<accession>A0A0L6JIF7</accession>
<evidence type="ECO:0000313" key="2">
    <source>
        <dbReference type="EMBL" id="KNY25641.1"/>
    </source>
</evidence>
<dbReference type="AlphaFoldDB" id="A0A0L6JIF7"/>
<keyword evidence="1" id="KW-0472">Membrane</keyword>
<gene>
    <name evidence="2" type="ORF">Bccel_0901</name>
</gene>
<keyword evidence="1" id="KW-0812">Transmembrane</keyword>
<dbReference type="STRING" id="398512.Bccel_0901"/>
<organism evidence="2 3">
    <name type="scientific">Pseudobacteroides cellulosolvens ATCC 35603 = DSM 2933</name>
    <dbReference type="NCBI Taxonomy" id="398512"/>
    <lineage>
        <taxon>Bacteria</taxon>
        <taxon>Bacillati</taxon>
        <taxon>Bacillota</taxon>
        <taxon>Clostridia</taxon>
        <taxon>Eubacteriales</taxon>
        <taxon>Oscillospiraceae</taxon>
        <taxon>Pseudobacteroides</taxon>
    </lineage>
</organism>
<keyword evidence="3" id="KW-1185">Reference proteome</keyword>
<sequence length="46" mass="5043">MSQITLIQSSQNNSIAFSGYLVLALGYLILAFSFTQSSSKCIENRP</sequence>
<dbReference type="RefSeq" id="WP_154673463.1">
    <property type="nucleotide sequence ID" value="NZ_JQKC01000014.1"/>
</dbReference>
<comment type="caution">
    <text evidence="2">The sequence shown here is derived from an EMBL/GenBank/DDBJ whole genome shotgun (WGS) entry which is preliminary data.</text>
</comment>
<keyword evidence="1" id="KW-1133">Transmembrane helix</keyword>
<feature type="transmembrane region" description="Helical" evidence="1">
    <location>
        <begin position="15"/>
        <end position="35"/>
    </location>
</feature>
<reference evidence="3" key="1">
    <citation type="submission" date="2015-07" db="EMBL/GenBank/DDBJ databases">
        <title>Near-Complete Genome Sequence of the Cellulolytic Bacterium Bacteroides (Pseudobacteroides) cellulosolvens ATCC 35603.</title>
        <authorList>
            <person name="Dassa B."/>
            <person name="Utturkar S.M."/>
            <person name="Klingeman D.M."/>
            <person name="Hurt R.A."/>
            <person name="Keller M."/>
            <person name="Xu J."/>
            <person name="Reddy Y.H.K."/>
            <person name="Borovok I."/>
            <person name="Grinberg I.R."/>
            <person name="Lamed R."/>
            <person name="Zhivin O."/>
            <person name="Bayer E.A."/>
            <person name="Brown S.D."/>
        </authorList>
    </citation>
    <scope>NUCLEOTIDE SEQUENCE [LARGE SCALE GENOMIC DNA]</scope>
    <source>
        <strain evidence="3">DSM 2933</strain>
    </source>
</reference>
<evidence type="ECO:0000313" key="3">
    <source>
        <dbReference type="Proteomes" id="UP000036923"/>
    </source>
</evidence>
<proteinExistence type="predicted"/>
<name>A0A0L6JIF7_9FIRM</name>